<sequence>MTAGLGEAILLVTYTSATAVGHSMNFVLQPWQLLFAILSGWIHHRQQSRSSSFRTIRSSPYTVKEFKRPENAGFFGL</sequence>
<dbReference type="EMBL" id="CP036433">
    <property type="protein sequence ID" value="QDU92381.1"/>
    <property type="molecule type" value="Genomic_DNA"/>
</dbReference>
<keyword evidence="2" id="KW-1185">Reference proteome</keyword>
<organism evidence="1 2">
    <name type="scientific">Lignipirellula cremea</name>
    <dbReference type="NCBI Taxonomy" id="2528010"/>
    <lineage>
        <taxon>Bacteria</taxon>
        <taxon>Pseudomonadati</taxon>
        <taxon>Planctomycetota</taxon>
        <taxon>Planctomycetia</taxon>
        <taxon>Pirellulales</taxon>
        <taxon>Pirellulaceae</taxon>
        <taxon>Lignipirellula</taxon>
    </lineage>
</organism>
<dbReference type="Proteomes" id="UP000317648">
    <property type="component" value="Chromosome"/>
</dbReference>
<evidence type="ECO:0000313" key="2">
    <source>
        <dbReference type="Proteomes" id="UP000317648"/>
    </source>
</evidence>
<dbReference type="KEGG" id="lcre:Pla8534_01270"/>
<accession>A0A518DKM3</accession>
<name>A0A518DKM3_9BACT</name>
<gene>
    <name evidence="1" type="ORF">Pla8534_01270</name>
</gene>
<evidence type="ECO:0000313" key="1">
    <source>
        <dbReference type="EMBL" id="QDU92381.1"/>
    </source>
</evidence>
<proteinExistence type="predicted"/>
<dbReference type="AlphaFoldDB" id="A0A518DKM3"/>
<protein>
    <submittedName>
        <fullName evidence="1">Uncharacterized protein</fullName>
    </submittedName>
</protein>
<dbReference type="RefSeq" id="WP_145048281.1">
    <property type="nucleotide sequence ID" value="NZ_CP036433.1"/>
</dbReference>
<reference evidence="1 2" key="1">
    <citation type="submission" date="2019-02" db="EMBL/GenBank/DDBJ databases">
        <title>Deep-cultivation of Planctomycetes and their phenomic and genomic characterization uncovers novel biology.</title>
        <authorList>
            <person name="Wiegand S."/>
            <person name="Jogler M."/>
            <person name="Boedeker C."/>
            <person name="Pinto D."/>
            <person name="Vollmers J."/>
            <person name="Rivas-Marin E."/>
            <person name="Kohn T."/>
            <person name="Peeters S.H."/>
            <person name="Heuer A."/>
            <person name="Rast P."/>
            <person name="Oberbeckmann S."/>
            <person name="Bunk B."/>
            <person name="Jeske O."/>
            <person name="Meyerdierks A."/>
            <person name="Storesund J.E."/>
            <person name="Kallscheuer N."/>
            <person name="Luecker S."/>
            <person name="Lage O.M."/>
            <person name="Pohl T."/>
            <person name="Merkel B.J."/>
            <person name="Hornburger P."/>
            <person name="Mueller R.-W."/>
            <person name="Bruemmer F."/>
            <person name="Labrenz M."/>
            <person name="Spormann A.M."/>
            <person name="Op den Camp H."/>
            <person name="Overmann J."/>
            <person name="Amann R."/>
            <person name="Jetten M.S.M."/>
            <person name="Mascher T."/>
            <person name="Medema M.H."/>
            <person name="Devos D.P."/>
            <person name="Kaster A.-K."/>
            <person name="Ovreas L."/>
            <person name="Rohde M."/>
            <person name="Galperin M.Y."/>
            <person name="Jogler C."/>
        </authorList>
    </citation>
    <scope>NUCLEOTIDE SEQUENCE [LARGE SCALE GENOMIC DNA]</scope>
    <source>
        <strain evidence="1 2">Pla85_3_4</strain>
    </source>
</reference>